<dbReference type="RefSeq" id="XP_007882494.1">
    <property type="nucleotide sequence ID" value="XM_007884303.1"/>
</dbReference>
<dbReference type="EMBL" id="KE361652">
    <property type="protein sequence ID" value="EPQ25685.1"/>
    <property type="molecule type" value="Genomic_DNA"/>
</dbReference>
<feature type="compositionally biased region" description="Basic and acidic residues" evidence="4">
    <location>
        <begin position="18"/>
        <end position="29"/>
    </location>
</feature>
<evidence type="ECO:0000256" key="1">
    <source>
        <dbReference type="ARBA" id="ARBA00004173"/>
    </source>
</evidence>
<evidence type="ECO:0000256" key="2">
    <source>
        <dbReference type="ARBA" id="ARBA00023128"/>
    </source>
</evidence>
<dbReference type="GO" id="GO:0006103">
    <property type="term" value="P:2-oxoglutarate metabolic process"/>
    <property type="evidence" value="ECO:0007669"/>
    <property type="project" value="InterPro"/>
</dbReference>
<gene>
    <name evidence="5" type="ORF">PFL1_06757</name>
</gene>
<evidence type="ECO:0000313" key="5">
    <source>
        <dbReference type="EMBL" id="EPQ25685.1"/>
    </source>
</evidence>
<dbReference type="Proteomes" id="UP000053664">
    <property type="component" value="Unassembled WGS sequence"/>
</dbReference>
<dbReference type="GO" id="GO:0005739">
    <property type="term" value="C:mitochondrion"/>
    <property type="evidence" value="ECO:0007669"/>
    <property type="project" value="UniProtKB-SubCell"/>
</dbReference>
<feature type="compositionally biased region" description="Low complexity" evidence="4">
    <location>
        <begin position="66"/>
        <end position="79"/>
    </location>
</feature>
<organism evidence="5 6">
    <name type="scientific">Pseudozyma flocculosa PF-1</name>
    <dbReference type="NCBI Taxonomy" id="1277687"/>
    <lineage>
        <taxon>Eukaryota</taxon>
        <taxon>Fungi</taxon>
        <taxon>Dikarya</taxon>
        <taxon>Basidiomycota</taxon>
        <taxon>Ustilaginomycotina</taxon>
        <taxon>Ustilaginomycetes</taxon>
        <taxon>Ustilaginales</taxon>
        <taxon>Ustilaginaceae</taxon>
        <taxon>Pseudozyma</taxon>
    </lineage>
</organism>
<keyword evidence="2" id="KW-0496">Mitochondrion</keyword>
<evidence type="ECO:0000313" key="6">
    <source>
        <dbReference type="Proteomes" id="UP000053664"/>
    </source>
</evidence>
<evidence type="ECO:0000256" key="4">
    <source>
        <dbReference type="SAM" id="MobiDB-lite"/>
    </source>
</evidence>
<dbReference type="InterPro" id="IPR020373">
    <property type="entry name" value="Kgd4/YMR-31"/>
</dbReference>
<sequence>MFRTLVRRAHVHKPGFRFPDRKAPKEAHVPHPHPAAPPNVADNFQKFQQAYESGPHFDPSKLNDTASASASSSSSSSAAGGAGSSSGLLGNISMSGREVAEDTHLLPERFWRTPALVLGDEEMESIMLGGAARS</sequence>
<dbReference type="Pfam" id="PF10937">
    <property type="entry name" value="Kgd4-YMR31"/>
    <property type="match status" value="1"/>
</dbReference>
<evidence type="ECO:0000256" key="3">
    <source>
        <dbReference type="ARBA" id="ARBA00043970"/>
    </source>
</evidence>
<dbReference type="eggNOG" id="ENOG502SCFG">
    <property type="taxonomic scope" value="Eukaryota"/>
</dbReference>
<dbReference type="GeneID" id="19320828"/>
<dbReference type="KEGG" id="pfp:PFL1_06757"/>
<dbReference type="GO" id="GO:0004591">
    <property type="term" value="F:oxoglutarate dehydrogenase (succinyl-transferring) activity"/>
    <property type="evidence" value="ECO:0007669"/>
    <property type="project" value="TreeGrafter"/>
</dbReference>
<dbReference type="PANTHER" id="PTHR31601:SF2">
    <property type="entry name" value="ALPHA-KETOGLUTARATE DEHYDROGENASE COMPONENT 4"/>
    <property type="match status" value="1"/>
</dbReference>
<name>A0A061H1M3_9BASI</name>
<feature type="region of interest" description="Disordered" evidence="4">
    <location>
        <begin position="13"/>
        <end position="91"/>
    </location>
</feature>
<reference evidence="5 6" key="1">
    <citation type="journal article" date="2013" name="Plant Cell">
        <title>The transition from a phytopathogenic smut ancestor to an anamorphic biocontrol agent deciphered by comparative whole-genome analysis.</title>
        <authorList>
            <person name="Lefebvre F."/>
            <person name="Joly D.L."/>
            <person name="Labbe C."/>
            <person name="Teichmann B."/>
            <person name="Linning R."/>
            <person name="Belzile F."/>
            <person name="Bakkeren G."/>
            <person name="Belanger R.R."/>
        </authorList>
    </citation>
    <scope>NUCLEOTIDE SEQUENCE [LARGE SCALE GENOMIC DNA]</scope>
    <source>
        <strain evidence="5 6">PF-1</strain>
    </source>
</reference>
<dbReference type="PANTHER" id="PTHR31601">
    <property type="entry name" value="28S RIBOSOMAL PROTEIN S36, MITOCHONDRIAL"/>
    <property type="match status" value="1"/>
</dbReference>
<comment type="similarity">
    <text evidence="3">Belongs to the alpha-ketoglutarate dehydrogenase component 4 family.</text>
</comment>
<proteinExistence type="inferred from homology"/>
<dbReference type="OrthoDB" id="2116030at2759"/>
<dbReference type="AlphaFoldDB" id="A0A061H1M3"/>
<dbReference type="HOGENOM" id="CLU_129439_0_0_1"/>
<protein>
    <submittedName>
        <fullName evidence="5">Uncharacterized protein</fullName>
    </submittedName>
</protein>
<comment type="subcellular location">
    <subcellularLocation>
        <location evidence="1">Mitochondrion</location>
    </subcellularLocation>
</comment>
<accession>A0A061H1M3</accession>